<keyword evidence="2" id="KW-1185">Reference proteome</keyword>
<dbReference type="AlphaFoldDB" id="A0AA39RFQ0"/>
<accession>A0AA39RFQ0</accession>
<reference evidence="1" key="1">
    <citation type="journal article" date="2022" name="Plant J.">
        <title>Strategies of tolerance reflected in two North American maple genomes.</title>
        <authorList>
            <person name="McEvoy S.L."/>
            <person name="Sezen U.U."/>
            <person name="Trouern-Trend A."/>
            <person name="McMahon S.M."/>
            <person name="Schaberg P.G."/>
            <person name="Yang J."/>
            <person name="Wegrzyn J.L."/>
            <person name="Swenson N.G."/>
        </authorList>
    </citation>
    <scope>NUCLEOTIDE SEQUENCE</scope>
    <source>
        <strain evidence="1">NS2018</strain>
    </source>
</reference>
<reference evidence="1" key="2">
    <citation type="submission" date="2023-06" db="EMBL/GenBank/DDBJ databases">
        <authorList>
            <person name="Swenson N.G."/>
            <person name="Wegrzyn J.L."/>
            <person name="Mcevoy S.L."/>
        </authorList>
    </citation>
    <scope>NUCLEOTIDE SEQUENCE</scope>
    <source>
        <strain evidence="1">NS2018</strain>
        <tissue evidence="1">Leaf</tissue>
    </source>
</reference>
<evidence type="ECO:0000313" key="2">
    <source>
        <dbReference type="Proteomes" id="UP001168877"/>
    </source>
</evidence>
<sequence length="139" mass="15579">MVMLIVNYDGVWEDVDFNPKTIFLLAVTPKDTLKTLSDKICDRFGLNCDAVDMKFSTLLSGTVVQMSFDADFQIFIAHNKKNPKCYVSVFHNPVPPPRHRRSESSSSSSRLVAAALSHRHPLESCPLHRFSASPHGHLP</sequence>
<dbReference type="Proteomes" id="UP001168877">
    <property type="component" value="Unassembled WGS sequence"/>
</dbReference>
<dbReference type="SUPFAM" id="SSF54277">
    <property type="entry name" value="CAD &amp; PB1 domains"/>
    <property type="match status" value="1"/>
</dbReference>
<comment type="caution">
    <text evidence="1">The sequence shown here is derived from an EMBL/GenBank/DDBJ whole genome shotgun (WGS) entry which is preliminary data.</text>
</comment>
<proteinExistence type="predicted"/>
<name>A0AA39RFQ0_ACESA</name>
<dbReference type="EMBL" id="JAUESC010000387">
    <property type="protein sequence ID" value="KAK0572941.1"/>
    <property type="molecule type" value="Genomic_DNA"/>
</dbReference>
<evidence type="ECO:0000313" key="1">
    <source>
        <dbReference type="EMBL" id="KAK0572941.1"/>
    </source>
</evidence>
<protein>
    <submittedName>
        <fullName evidence="1">Uncharacterized protein</fullName>
    </submittedName>
</protein>
<gene>
    <name evidence="1" type="ORF">LWI29_000702</name>
</gene>
<organism evidence="1 2">
    <name type="scientific">Acer saccharum</name>
    <name type="common">Sugar maple</name>
    <dbReference type="NCBI Taxonomy" id="4024"/>
    <lineage>
        <taxon>Eukaryota</taxon>
        <taxon>Viridiplantae</taxon>
        <taxon>Streptophyta</taxon>
        <taxon>Embryophyta</taxon>
        <taxon>Tracheophyta</taxon>
        <taxon>Spermatophyta</taxon>
        <taxon>Magnoliopsida</taxon>
        <taxon>eudicotyledons</taxon>
        <taxon>Gunneridae</taxon>
        <taxon>Pentapetalae</taxon>
        <taxon>rosids</taxon>
        <taxon>malvids</taxon>
        <taxon>Sapindales</taxon>
        <taxon>Sapindaceae</taxon>
        <taxon>Hippocastanoideae</taxon>
        <taxon>Acereae</taxon>
        <taxon>Acer</taxon>
    </lineage>
</organism>